<feature type="domain" description="DNA-directed RNA polymerase RpoA/D/Rpb3-type" evidence="13">
    <location>
        <begin position="21"/>
        <end position="229"/>
    </location>
</feature>
<comment type="domain">
    <text evidence="11">The N-terminal domain is essential for RNAP assembly and basal transcription, whereas the C-terminal domain is involved in interaction with transcriptional regulators and with upstream promoter elements.</text>
</comment>
<dbReference type="Gene3D" id="1.10.150.20">
    <property type="entry name" value="5' to 3' exonuclease, C-terminal subdomain"/>
    <property type="match status" value="1"/>
</dbReference>
<name>A0A1F6WQR0_9BACT</name>
<evidence type="ECO:0000256" key="12">
    <source>
        <dbReference type="SAM" id="MobiDB-lite"/>
    </source>
</evidence>
<dbReference type="CDD" id="cd06928">
    <property type="entry name" value="RNAP_alpha_NTD"/>
    <property type="match status" value="1"/>
</dbReference>
<dbReference type="Proteomes" id="UP000178184">
    <property type="component" value="Unassembled WGS sequence"/>
</dbReference>
<dbReference type="SMART" id="SM00662">
    <property type="entry name" value="RPOLD"/>
    <property type="match status" value="1"/>
</dbReference>
<keyword evidence="6 11" id="KW-0548">Nucleotidyltransferase</keyword>
<evidence type="ECO:0000256" key="10">
    <source>
        <dbReference type="ARBA" id="ARBA00048552"/>
    </source>
</evidence>
<dbReference type="GO" id="GO:0000428">
    <property type="term" value="C:DNA-directed RNA polymerase complex"/>
    <property type="evidence" value="ECO:0007669"/>
    <property type="project" value="UniProtKB-KW"/>
</dbReference>
<organism evidence="14 15">
    <name type="scientific">Candidatus Nomurabacteria bacterium RIFCSPLOWO2_01_FULL_33_17</name>
    <dbReference type="NCBI Taxonomy" id="1801764"/>
    <lineage>
        <taxon>Bacteria</taxon>
        <taxon>Candidatus Nomuraibacteriota</taxon>
    </lineage>
</organism>
<evidence type="ECO:0000313" key="14">
    <source>
        <dbReference type="EMBL" id="OGI84196.1"/>
    </source>
</evidence>
<evidence type="ECO:0000256" key="1">
    <source>
        <dbReference type="ARBA" id="ARBA00007123"/>
    </source>
</evidence>
<dbReference type="EC" id="2.7.7.6" evidence="2 11"/>
<dbReference type="GO" id="GO:0003899">
    <property type="term" value="F:DNA-directed RNA polymerase activity"/>
    <property type="evidence" value="ECO:0007669"/>
    <property type="project" value="UniProtKB-UniRule"/>
</dbReference>
<keyword evidence="5 11" id="KW-0808">Transferase</keyword>
<comment type="caution">
    <text evidence="14">The sequence shown here is derived from an EMBL/GenBank/DDBJ whole genome shotgun (WGS) entry which is preliminary data.</text>
</comment>
<comment type="function">
    <text evidence="11">DNA-dependent RNA polymerase catalyzes the transcription of DNA into RNA using the four ribonucleoside triphosphates as substrates.</text>
</comment>
<dbReference type="STRING" id="1801764.A2903_00595"/>
<dbReference type="Pfam" id="PF01193">
    <property type="entry name" value="RNA_pol_L"/>
    <property type="match status" value="1"/>
</dbReference>
<keyword evidence="4 11" id="KW-0240">DNA-directed RNA polymerase</keyword>
<dbReference type="SUPFAM" id="SSF47789">
    <property type="entry name" value="C-terminal domain of RNA polymerase alpha subunit"/>
    <property type="match status" value="1"/>
</dbReference>
<dbReference type="SUPFAM" id="SSF56553">
    <property type="entry name" value="Insert subdomain of RNA polymerase alpha subunit"/>
    <property type="match status" value="1"/>
</dbReference>
<dbReference type="EMBL" id="MFUO01000006">
    <property type="protein sequence ID" value="OGI84196.1"/>
    <property type="molecule type" value="Genomic_DNA"/>
</dbReference>
<dbReference type="NCBIfam" id="TIGR02027">
    <property type="entry name" value="rpoA"/>
    <property type="match status" value="1"/>
</dbReference>
<dbReference type="FunFam" id="2.170.120.12:FF:000001">
    <property type="entry name" value="DNA-directed RNA polymerase subunit alpha"/>
    <property type="match status" value="1"/>
</dbReference>
<evidence type="ECO:0000256" key="8">
    <source>
        <dbReference type="ARBA" id="ARBA00032524"/>
    </source>
</evidence>
<evidence type="ECO:0000256" key="6">
    <source>
        <dbReference type="ARBA" id="ARBA00022695"/>
    </source>
</evidence>
<evidence type="ECO:0000256" key="9">
    <source>
        <dbReference type="ARBA" id="ARBA00033070"/>
    </source>
</evidence>
<dbReference type="Pfam" id="PF01000">
    <property type="entry name" value="RNA_pol_A_bac"/>
    <property type="match status" value="1"/>
</dbReference>
<comment type="similarity">
    <text evidence="1 11">Belongs to the RNA polymerase alpha chain family.</text>
</comment>
<evidence type="ECO:0000256" key="4">
    <source>
        <dbReference type="ARBA" id="ARBA00022478"/>
    </source>
</evidence>
<dbReference type="GO" id="GO:0046983">
    <property type="term" value="F:protein dimerization activity"/>
    <property type="evidence" value="ECO:0007669"/>
    <property type="project" value="InterPro"/>
</dbReference>
<dbReference type="Gene3D" id="2.170.120.12">
    <property type="entry name" value="DNA-directed RNA polymerase, insert domain"/>
    <property type="match status" value="1"/>
</dbReference>
<dbReference type="InterPro" id="IPR011773">
    <property type="entry name" value="DNA-dir_RpoA"/>
</dbReference>
<reference evidence="14 15" key="1">
    <citation type="journal article" date="2016" name="Nat. Commun.">
        <title>Thousands of microbial genomes shed light on interconnected biogeochemical processes in an aquifer system.</title>
        <authorList>
            <person name="Anantharaman K."/>
            <person name="Brown C.T."/>
            <person name="Hug L.A."/>
            <person name="Sharon I."/>
            <person name="Castelle C.J."/>
            <person name="Probst A.J."/>
            <person name="Thomas B.C."/>
            <person name="Singh A."/>
            <person name="Wilkins M.J."/>
            <person name="Karaoz U."/>
            <person name="Brodie E.L."/>
            <person name="Williams K.H."/>
            <person name="Hubbard S.S."/>
            <person name="Banfield J.F."/>
        </authorList>
    </citation>
    <scope>NUCLEOTIDE SEQUENCE [LARGE SCALE GENOMIC DNA]</scope>
</reference>
<evidence type="ECO:0000259" key="13">
    <source>
        <dbReference type="SMART" id="SM00662"/>
    </source>
</evidence>
<keyword evidence="7 11" id="KW-0804">Transcription</keyword>
<dbReference type="GO" id="GO:0003677">
    <property type="term" value="F:DNA binding"/>
    <property type="evidence" value="ECO:0007669"/>
    <property type="project" value="UniProtKB-UniRule"/>
</dbReference>
<evidence type="ECO:0000256" key="2">
    <source>
        <dbReference type="ARBA" id="ARBA00012418"/>
    </source>
</evidence>
<dbReference type="Gene3D" id="3.30.1360.10">
    <property type="entry name" value="RNA polymerase, RBP11-like subunit"/>
    <property type="match status" value="1"/>
</dbReference>
<dbReference type="NCBIfam" id="NF003519">
    <property type="entry name" value="PRK05182.2-5"/>
    <property type="match status" value="1"/>
</dbReference>
<dbReference type="GO" id="GO:0005737">
    <property type="term" value="C:cytoplasm"/>
    <property type="evidence" value="ECO:0007669"/>
    <property type="project" value="UniProtKB-ARBA"/>
</dbReference>
<feature type="region of interest" description="Alpha N-terminal domain (alpha-NTD)" evidence="11">
    <location>
        <begin position="1"/>
        <end position="229"/>
    </location>
</feature>
<proteinExistence type="inferred from homology"/>
<dbReference type="HAMAP" id="MF_00059">
    <property type="entry name" value="RNApol_bact_RpoA"/>
    <property type="match status" value="1"/>
</dbReference>
<dbReference type="InterPro" id="IPR011263">
    <property type="entry name" value="DNA-dir_RNA_pol_RpoA/D/Rpb3"/>
</dbReference>
<protein>
    <recommendedName>
        <fullName evidence="3 11">DNA-directed RNA polymerase subunit alpha</fullName>
        <shortName evidence="11">RNAP subunit alpha</shortName>
        <ecNumber evidence="2 11">2.7.7.6</ecNumber>
    </recommendedName>
    <alternativeName>
        <fullName evidence="9 11">RNA polymerase subunit alpha</fullName>
    </alternativeName>
    <alternativeName>
        <fullName evidence="8 11">Transcriptase subunit alpha</fullName>
    </alternativeName>
</protein>
<dbReference type="InterPro" id="IPR011262">
    <property type="entry name" value="DNA-dir_RNA_pol_insert"/>
</dbReference>
<dbReference type="SUPFAM" id="SSF55257">
    <property type="entry name" value="RBP11-like subunits of RNA polymerase"/>
    <property type="match status" value="1"/>
</dbReference>
<feature type="region of interest" description="Alpha C-terminal domain (alpha-CTD)" evidence="11">
    <location>
        <begin position="261"/>
        <end position="328"/>
    </location>
</feature>
<sequence>MHEYSIILPTKPRAVKDEPTKGVFEIDNLYPGYGHTLGNSLRRIILSSIPGAAITSIKIDGTQHEFSVIDGVREDVITIILHLKQLRLRLHSDEPQEITLEIKGAKIVTAADIKSSSQVEVLNKDLYIAELTDKAGSLFVTMRVERGLGFVTKEEHQRSKVEIGTIAVDAIFTPIRRVSYEVENMRVGDNTNHNRLRINIETDGSITPREALNRSIRIMIEQLDAMLEHEVRNISNDSDEDEVSTKHEESSKKTSAVDGEFTDILKTRIDTLGLSSRILTALQNANIRTVGGVARKRKDDLLDIDGIGEKGIKEIKDILGNFGITLKE</sequence>
<comment type="catalytic activity">
    <reaction evidence="10 11">
        <text>RNA(n) + a ribonucleoside 5'-triphosphate = RNA(n+1) + diphosphate</text>
        <dbReference type="Rhea" id="RHEA:21248"/>
        <dbReference type="Rhea" id="RHEA-COMP:14527"/>
        <dbReference type="Rhea" id="RHEA-COMP:17342"/>
        <dbReference type="ChEBI" id="CHEBI:33019"/>
        <dbReference type="ChEBI" id="CHEBI:61557"/>
        <dbReference type="ChEBI" id="CHEBI:140395"/>
        <dbReference type="EC" id="2.7.7.6"/>
    </reaction>
</comment>
<evidence type="ECO:0000256" key="5">
    <source>
        <dbReference type="ARBA" id="ARBA00022679"/>
    </source>
</evidence>
<comment type="subunit">
    <text evidence="11">Homodimer. The RNAP catalytic core consists of 2 alpha, 1 beta, 1 beta' and 1 omega subunit. When a sigma factor is associated with the core the holoenzyme is formed, which can initiate transcription.</text>
</comment>
<evidence type="ECO:0000313" key="15">
    <source>
        <dbReference type="Proteomes" id="UP000178184"/>
    </source>
</evidence>
<dbReference type="AlphaFoldDB" id="A0A1F6WQR0"/>
<accession>A0A1F6WQR0</accession>
<dbReference type="InterPro" id="IPR011260">
    <property type="entry name" value="RNAP_asu_C"/>
</dbReference>
<dbReference type="InterPro" id="IPR036603">
    <property type="entry name" value="RBP11-like"/>
</dbReference>
<feature type="region of interest" description="Disordered" evidence="12">
    <location>
        <begin position="234"/>
        <end position="256"/>
    </location>
</feature>
<evidence type="ECO:0000256" key="7">
    <source>
        <dbReference type="ARBA" id="ARBA00023163"/>
    </source>
</evidence>
<evidence type="ECO:0000256" key="11">
    <source>
        <dbReference type="HAMAP-Rule" id="MF_00059"/>
    </source>
</evidence>
<feature type="compositionally biased region" description="Basic and acidic residues" evidence="12">
    <location>
        <begin position="243"/>
        <end position="252"/>
    </location>
</feature>
<gene>
    <name evidence="11" type="primary">rpoA</name>
    <name evidence="14" type="ORF">A2903_00595</name>
</gene>
<evidence type="ECO:0000256" key="3">
    <source>
        <dbReference type="ARBA" id="ARBA00015972"/>
    </source>
</evidence>
<dbReference type="Pfam" id="PF03118">
    <property type="entry name" value="RNA_pol_A_CTD"/>
    <property type="match status" value="1"/>
</dbReference>
<dbReference type="GO" id="GO:0006351">
    <property type="term" value="P:DNA-templated transcription"/>
    <property type="evidence" value="ECO:0007669"/>
    <property type="project" value="UniProtKB-UniRule"/>
</dbReference>
<dbReference type="InterPro" id="IPR036643">
    <property type="entry name" value="RNApol_insert_sf"/>
</dbReference>